<name>G9NDX0_HYPAI</name>
<evidence type="ECO:0000313" key="2">
    <source>
        <dbReference type="EMBL" id="EHK51140.1"/>
    </source>
</evidence>
<protein>
    <submittedName>
        <fullName evidence="2">Uncharacterized protein</fullName>
    </submittedName>
</protein>
<feature type="compositionally biased region" description="Basic residues" evidence="1">
    <location>
        <begin position="31"/>
        <end position="40"/>
    </location>
</feature>
<proteinExistence type="predicted"/>
<comment type="caution">
    <text evidence="2">The sequence shown here is derived from an EMBL/GenBank/DDBJ whole genome shotgun (WGS) entry which is preliminary data.</text>
</comment>
<dbReference type="EMBL" id="ABDG02000009">
    <property type="protein sequence ID" value="EHK51140.1"/>
    <property type="molecule type" value="Genomic_DNA"/>
</dbReference>
<evidence type="ECO:0000313" key="3">
    <source>
        <dbReference type="Proteomes" id="UP000005426"/>
    </source>
</evidence>
<feature type="region of interest" description="Disordered" evidence="1">
    <location>
        <begin position="1"/>
        <end position="61"/>
    </location>
</feature>
<dbReference type="Proteomes" id="UP000005426">
    <property type="component" value="Unassembled WGS sequence"/>
</dbReference>
<sequence length="128" mass="13768">MSSSTTEKERPNSVEVFGSSSEKEAAPPSHPPHRQRRTRQKTAVYSKTSSKGSTSNSYLAPLDQLPVPGAVGEIANTVGNVPNGAVDRQQPPAKGKSEALKLRLDLNLEIELELKAKIHGSLELTLLN</sequence>
<gene>
    <name evidence="2" type="ORF">TRIATDRAFT_94375</name>
</gene>
<accession>G9NDX0</accession>
<dbReference type="PANTHER" id="PTHR35587">
    <property type="entry name" value="EXPRESSED PROTEIN"/>
    <property type="match status" value="1"/>
</dbReference>
<dbReference type="OrthoDB" id="4899017at2759"/>
<dbReference type="HOGENOM" id="CLU_059402_2_0_1"/>
<feature type="compositionally biased region" description="Basic and acidic residues" evidence="1">
    <location>
        <begin position="1"/>
        <end position="12"/>
    </location>
</feature>
<reference evidence="2 3" key="1">
    <citation type="journal article" date="2011" name="Genome Biol.">
        <title>Comparative genome sequence analysis underscores mycoparasitism as the ancestral life style of Trichoderma.</title>
        <authorList>
            <person name="Kubicek C.P."/>
            <person name="Herrera-Estrella A."/>
            <person name="Seidl-Seiboth V."/>
            <person name="Martinez D.A."/>
            <person name="Druzhinina I.S."/>
            <person name="Thon M."/>
            <person name="Zeilinger S."/>
            <person name="Casas-Flores S."/>
            <person name="Horwitz B.A."/>
            <person name="Mukherjee P.K."/>
            <person name="Mukherjee M."/>
            <person name="Kredics L."/>
            <person name="Alcaraz L.D."/>
            <person name="Aerts A."/>
            <person name="Antal Z."/>
            <person name="Atanasova L."/>
            <person name="Cervantes-Badillo M.G."/>
            <person name="Challacombe J."/>
            <person name="Chertkov O."/>
            <person name="McCluskey K."/>
            <person name="Coulpier F."/>
            <person name="Deshpande N."/>
            <person name="von Doehren H."/>
            <person name="Ebbole D.J."/>
            <person name="Esquivel-Naranjo E.U."/>
            <person name="Fekete E."/>
            <person name="Flipphi M."/>
            <person name="Glaser F."/>
            <person name="Gomez-Rodriguez E.Y."/>
            <person name="Gruber S."/>
            <person name="Han C."/>
            <person name="Henrissat B."/>
            <person name="Hermosa R."/>
            <person name="Hernandez-Onate M."/>
            <person name="Karaffa L."/>
            <person name="Kosti I."/>
            <person name="Le Crom S."/>
            <person name="Lindquist E."/>
            <person name="Lucas S."/>
            <person name="Luebeck M."/>
            <person name="Luebeck P.S."/>
            <person name="Margeot A."/>
            <person name="Metz B."/>
            <person name="Misra M."/>
            <person name="Nevalainen H."/>
            <person name="Omann M."/>
            <person name="Packer N."/>
            <person name="Perrone G."/>
            <person name="Uresti-Rivera E.E."/>
            <person name="Salamov A."/>
            <person name="Schmoll M."/>
            <person name="Seiboth B."/>
            <person name="Shapiro H."/>
            <person name="Sukno S."/>
            <person name="Tamayo-Ramos J.A."/>
            <person name="Tisch D."/>
            <person name="Wiest A."/>
            <person name="Wilkinson H.H."/>
            <person name="Zhang M."/>
            <person name="Coutinho P.M."/>
            <person name="Kenerley C.M."/>
            <person name="Monte E."/>
            <person name="Baker S.E."/>
            <person name="Grigoriev I.V."/>
        </authorList>
    </citation>
    <scope>NUCLEOTIDE SEQUENCE [LARGE SCALE GENOMIC DNA]</scope>
    <source>
        <strain evidence="3">ATCC 20476 / IMI 206040</strain>
    </source>
</reference>
<dbReference type="GeneID" id="25786672"/>
<evidence type="ECO:0000256" key="1">
    <source>
        <dbReference type="SAM" id="MobiDB-lite"/>
    </source>
</evidence>
<feature type="compositionally biased region" description="Low complexity" evidence="1">
    <location>
        <begin position="46"/>
        <end position="57"/>
    </location>
</feature>
<organism evidence="2 3">
    <name type="scientific">Hypocrea atroviridis (strain ATCC 20476 / IMI 206040)</name>
    <name type="common">Trichoderma atroviride</name>
    <dbReference type="NCBI Taxonomy" id="452589"/>
    <lineage>
        <taxon>Eukaryota</taxon>
        <taxon>Fungi</taxon>
        <taxon>Dikarya</taxon>
        <taxon>Ascomycota</taxon>
        <taxon>Pezizomycotina</taxon>
        <taxon>Sordariomycetes</taxon>
        <taxon>Hypocreomycetidae</taxon>
        <taxon>Hypocreales</taxon>
        <taxon>Hypocreaceae</taxon>
        <taxon>Trichoderma</taxon>
    </lineage>
</organism>
<dbReference type="AlphaFoldDB" id="G9NDX0"/>
<keyword evidence="3" id="KW-1185">Reference proteome</keyword>
<dbReference type="PANTHER" id="PTHR35587:SF4">
    <property type="match status" value="1"/>
</dbReference>
<dbReference type="RefSeq" id="XP_013949295.1">
    <property type="nucleotide sequence ID" value="XM_014093820.1"/>
</dbReference>
<dbReference type="KEGG" id="tatv:25786672"/>